<keyword evidence="2" id="KW-1185">Reference proteome</keyword>
<dbReference type="UniPathway" id="UPA00193"/>
<dbReference type="EMBL" id="JACGCM010002558">
    <property type="protein sequence ID" value="KAF6138669.1"/>
    <property type="molecule type" value="Genomic_DNA"/>
</dbReference>
<organism evidence="1 2">
    <name type="scientific">Kingdonia uniflora</name>
    <dbReference type="NCBI Taxonomy" id="39325"/>
    <lineage>
        <taxon>Eukaryota</taxon>
        <taxon>Viridiplantae</taxon>
        <taxon>Streptophyta</taxon>
        <taxon>Embryophyta</taxon>
        <taxon>Tracheophyta</taxon>
        <taxon>Spermatophyta</taxon>
        <taxon>Magnoliopsida</taxon>
        <taxon>Ranunculales</taxon>
        <taxon>Circaeasteraceae</taxon>
        <taxon>Kingdonia</taxon>
    </lineage>
</organism>
<sequence length="110" mass="12289">RQYMMHLTCTNMPAEKIDHAPDTIKSYGYDKFVKTEGGFACALDLVKHTREKYALTTLTMKACLLEFEFGPMKKKKRESLLGSTSDCLADEILGVSGLMGNMVIGYRVGK</sequence>
<dbReference type="AlphaFoldDB" id="A0A7J7L7X8"/>
<name>A0A7J7L7X8_9MAGN</name>
<gene>
    <name evidence="1" type="ORF">GIB67_009863</name>
</gene>
<dbReference type="GO" id="GO:0035999">
    <property type="term" value="P:tetrahydrofolate interconversion"/>
    <property type="evidence" value="ECO:0007669"/>
    <property type="project" value="UniProtKB-UniPathway"/>
</dbReference>
<accession>A0A7J7L7X8</accession>
<dbReference type="Proteomes" id="UP000541444">
    <property type="component" value="Unassembled WGS sequence"/>
</dbReference>
<reference evidence="1 2" key="1">
    <citation type="journal article" date="2020" name="IScience">
        <title>Genome Sequencing of the Endangered Kingdonia uniflora (Circaeasteraceae, Ranunculales) Reveals Potential Mechanisms of Evolutionary Specialization.</title>
        <authorList>
            <person name="Sun Y."/>
            <person name="Deng T."/>
            <person name="Zhang A."/>
            <person name="Moore M.J."/>
            <person name="Landis J.B."/>
            <person name="Lin N."/>
            <person name="Zhang H."/>
            <person name="Zhang X."/>
            <person name="Huang J."/>
            <person name="Zhang X."/>
            <person name="Sun H."/>
            <person name="Wang H."/>
        </authorList>
    </citation>
    <scope>NUCLEOTIDE SEQUENCE [LARGE SCALE GENOMIC DNA]</scope>
    <source>
        <strain evidence="1">TB1705</strain>
        <tissue evidence="1">Leaf</tissue>
    </source>
</reference>
<protein>
    <submittedName>
        <fullName evidence="1">Uncharacterized protein</fullName>
    </submittedName>
</protein>
<evidence type="ECO:0000313" key="1">
    <source>
        <dbReference type="EMBL" id="KAF6138669.1"/>
    </source>
</evidence>
<feature type="non-terminal residue" evidence="1">
    <location>
        <position position="1"/>
    </location>
</feature>
<proteinExistence type="predicted"/>
<comment type="caution">
    <text evidence="1">The sequence shown here is derived from an EMBL/GenBank/DDBJ whole genome shotgun (WGS) entry which is preliminary data.</text>
</comment>
<evidence type="ECO:0000313" key="2">
    <source>
        <dbReference type="Proteomes" id="UP000541444"/>
    </source>
</evidence>
<dbReference type="OrthoDB" id="16284at2759"/>